<dbReference type="KEGG" id="brh:RBRH_01862"/>
<gene>
    <name evidence="1" type="ordered locus">RBRH_01862</name>
</gene>
<geneLocation type="plasmid" evidence="1 2">
    <name>pBRH01</name>
</geneLocation>
<protein>
    <submittedName>
        <fullName evidence="1">Uncharacterized protein</fullName>
    </submittedName>
</protein>
<dbReference type="EMBL" id="FR687360">
    <property type="protein sequence ID" value="CBW76975.1"/>
    <property type="molecule type" value="Genomic_DNA"/>
</dbReference>
<proteinExistence type="predicted"/>
<dbReference type="AlphaFoldDB" id="E5AV51"/>
<accession>E5AV51</accession>
<name>E5AV51_MYCRK</name>
<sequence>MRSASAEFVAVVEDFTLLRWLRGSVRYGQIARHPFKGNK</sequence>
<reference evidence="1 2" key="1">
    <citation type="journal article" date="2011" name="J. Bacteriol.">
        <title>Complete genome sequence of Burkholderia rhizoxinica, an endosymbiont of Rhizopus microsporus.</title>
        <authorList>
            <person name="Lackner G."/>
            <person name="Moebius N."/>
            <person name="Partida-Martinez L."/>
            <person name="Hertweck C."/>
        </authorList>
    </citation>
    <scope>NUCLEOTIDE SEQUENCE [LARGE SCALE GENOMIC DNA]</scope>
    <source>
        <strain evidence="2">DSM 19002 / CIP 109453 / HKI 454</strain>
        <plasmid evidence="1 2">pBRH01</plasmid>
    </source>
</reference>
<dbReference type="HOGENOM" id="CLU_3306226_0_0_4"/>
<organism evidence="1 2">
    <name type="scientific">Mycetohabitans rhizoxinica (strain DSM 19002 / CIP 109453 / HKI 454)</name>
    <name type="common">Paraburkholderia rhizoxinica</name>
    <dbReference type="NCBI Taxonomy" id="882378"/>
    <lineage>
        <taxon>Bacteria</taxon>
        <taxon>Pseudomonadati</taxon>
        <taxon>Pseudomonadota</taxon>
        <taxon>Betaproteobacteria</taxon>
        <taxon>Burkholderiales</taxon>
        <taxon>Burkholderiaceae</taxon>
        <taxon>Mycetohabitans</taxon>
    </lineage>
</organism>
<dbReference type="Proteomes" id="UP000007437">
    <property type="component" value="Plasmid pBRH01"/>
</dbReference>
<evidence type="ECO:0000313" key="1">
    <source>
        <dbReference type="EMBL" id="CBW76975.1"/>
    </source>
</evidence>
<evidence type="ECO:0000313" key="2">
    <source>
        <dbReference type="Proteomes" id="UP000007437"/>
    </source>
</evidence>
<keyword evidence="1" id="KW-0614">Plasmid</keyword>